<dbReference type="RefSeq" id="WP_151861323.1">
    <property type="nucleotide sequence ID" value="NZ_WBZC01000029.1"/>
</dbReference>
<comment type="similarity">
    <text evidence="2">Belongs to the UPP synthase family. Z-FPP synthase subfamily.</text>
</comment>
<protein>
    <submittedName>
        <fullName evidence="3">Undecaprenyl diphosphate synthase family protein</fullName>
    </submittedName>
</protein>
<accession>A0A6I0F7P5</accession>
<dbReference type="InterPro" id="IPR001441">
    <property type="entry name" value="UPP_synth-like"/>
</dbReference>
<dbReference type="PANTHER" id="PTHR10291">
    <property type="entry name" value="DEHYDRODOLICHYL DIPHOSPHATE SYNTHASE FAMILY MEMBER"/>
    <property type="match status" value="1"/>
</dbReference>
<dbReference type="Proteomes" id="UP000432715">
    <property type="component" value="Unassembled WGS sequence"/>
</dbReference>
<dbReference type="PANTHER" id="PTHR10291:SF43">
    <property type="entry name" value="DEHYDRODOLICHYL DIPHOSPHATE SYNTHASE COMPLEX SUBUNIT DHDDS"/>
    <property type="match status" value="1"/>
</dbReference>
<dbReference type="InterPro" id="IPR036424">
    <property type="entry name" value="UPP_synth-like_sf"/>
</dbReference>
<dbReference type="GO" id="GO:0045547">
    <property type="term" value="F:ditrans,polycis-polyprenyl diphosphate synthase [(2E,6E)-farnesyl diphosphate specific] activity"/>
    <property type="evidence" value="ECO:0007669"/>
    <property type="project" value="TreeGrafter"/>
</dbReference>
<sequence length="214" mass="24541">MRVPKHIGVIPDGNRRWAVNKGLNKEQGYDEGLEPGLQLYKLCKEKGIEEITYYGFTMDNTKRPSSQTKAFTEACINAVKLLSQEDASLLVLGNSDSPLFPDELLPYTKRTQFGKGTVKINFLVNYGWHWDISNLIESKEALKSNYFGGLKSKDISRIDLVIRWGGRRRLSGLLPVQAVYADFYVVEDYWPDFKSQHFYDALEWYQQQDITLGG</sequence>
<dbReference type="OrthoDB" id="4191603at2"/>
<keyword evidence="1" id="KW-0808">Transferase</keyword>
<proteinExistence type="inferred from homology"/>
<dbReference type="CDD" id="cd00475">
    <property type="entry name" value="Cis_IPPS"/>
    <property type="match status" value="1"/>
</dbReference>
<evidence type="ECO:0000256" key="1">
    <source>
        <dbReference type="ARBA" id="ARBA00022679"/>
    </source>
</evidence>
<evidence type="ECO:0000313" key="4">
    <source>
        <dbReference type="Proteomes" id="UP000432715"/>
    </source>
</evidence>
<dbReference type="Pfam" id="PF01255">
    <property type="entry name" value="Prenyltransf"/>
    <property type="match status" value="1"/>
</dbReference>
<dbReference type="EMBL" id="WBZC01000029">
    <property type="protein sequence ID" value="KAB3534386.1"/>
    <property type="molecule type" value="Genomic_DNA"/>
</dbReference>
<evidence type="ECO:0000313" key="3">
    <source>
        <dbReference type="EMBL" id="KAB3534386.1"/>
    </source>
</evidence>
<comment type="caution">
    <text evidence="3">The sequence shown here is derived from an EMBL/GenBank/DDBJ whole genome shotgun (WGS) entry which is preliminary data.</text>
</comment>
<reference evidence="3 4" key="1">
    <citation type="submission" date="2019-10" db="EMBL/GenBank/DDBJ databases">
        <title>Alkaliphilus serpentinus sp. nov. and Alkaliphilus pronyensis sp. nov., two novel anaerobic alkaliphilic species isolated from the serpentinized-hosted hydrothermal field of the Prony Bay (New Caledonia).</title>
        <authorList>
            <person name="Postec A."/>
        </authorList>
    </citation>
    <scope>NUCLEOTIDE SEQUENCE [LARGE SCALE GENOMIC DNA]</scope>
    <source>
        <strain evidence="3 4">LacV</strain>
    </source>
</reference>
<organism evidence="3 4">
    <name type="scientific">Alkaliphilus pronyensis</name>
    <dbReference type="NCBI Taxonomy" id="1482732"/>
    <lineage>
        <taxon>Bacteria</taxon>
        <taxon>Bacillati</taxon>
        <taxon>Bacillota</taxon>
        <taxon>Clostridia</taxon>
        <taxon>Peptostreptococcales</taxon>
        <taxon>Natronincolaceae</taxon>
        <taxon>Alkaliphilus</taxon>
    </lineage>
</organism>
<evidence type="ECO:0000256" key="2">
    <source>
        <dbReference type="ARBA" id="ARBA00038453"/>
    </source>
</evidence>
<gene>
    <name evidence="3" type="ORF">F8154_09195</name>
</gene>
<keyword evidence="4" id="KW-1185">Reference proteome</keyword>
<dbReference type="Gene3D" id="3.40.1180.10">
    <property type="entry name" value="Decaprenyl diphosphate synthase-like"/>
    <property type="match status" value="1"/>
</dbReference>
<dbReference type="GO" id="GO:0016094">
    <property type="term" value="P:polyprenol biosynthetic process"/>
    <property type="evidence" value="ECO:0007669"/>
    <property type="project" value="TreeGrafter"/>
</dbReference>
<name>A0A6I0F7P5_9FIRM</name>
<dbReference type="SUPFAM" id="SSF64005">
    <property type="entry name" value="Undecaprenyl diphosphate synthase"/>
    <property type="match status" value="1"/>
</dbReference>
<dbReference type="AlphaFoldDB" id="A0A6I0F7P5"/>